<sequence length="247" mass="27893">MRCGVIVTRFSDRPGAENCNSCEKQLDRCEKYCMHNDIVVAPTHVYQDKAVSGGKLKRPKLEAAIDAISPGYVMVIDRPDRLARDMLIALTISARVQAAGGTIEYADGSPGGSTPEEEFCANIFMAMAQYERERIRKWSRDAARKKQLECKRVGRLAIGWMLDPEDDTKVVRCVSERDAIITACRFRSEGLSWKSIAKDITMHDCLCRGKPWSARTIRRIVPRESYWACLETGDMSLEPTTPARREQ</sequence>
<evidence type="ECO:0000259" key="1">
    <source>
        <dbReference type="PROSITE" id="PS51736"/>
    </source>
</evidence>
<dbReference type="InterPro" id="IPR006119">
    <property type="entry name" value="Resolv_N"/>
</dbReference>
<reference evidence="2" key="1">
    <citation type="journal article" date="2015" name="Nature">
        <title>Complex archaea that bridge the gap between prokaryotes and eukaryotes.</title>
        <authorList>
            <person name="Spang A."/>
            <person name="Saw J.H."/>
            <person name="Jorgensen S.L."/>
            <person name="Zaremba-Niedzwiedzka K."/>
            <person name="Martijn J."/>
            <person name="Lind A.E."/>
            <person name="van Eijk R."/>
            <person name="Schleper C."/>
            <person name="Guy L."/>
            <person name="Ettema T.J."/>
        </authorList>
    </citation>
    <scope>NUCLEOTIDE SEQUENCE</scope>
</reference>
<dbReference type="GO" id="GO:0003677">
    <property type="term" value="F:DNA binding"/>
    <property type="evidence" value="ECO:0007669"/>
    <property type="project" value="InterPro"/>
</dbReference>
<dbReference type="GO" id="GO:0000150">
    <property type="term" value="F:DNA strand exchange activity"/>
    <property type="evidence" value="ECO:0007669"/>
    <property type="project" value="InterPro"/>
</dbReference>
<dbReference type="PANTHER" id="PTHR30461:SF23">
    <property type="entry name" value="DNA RECOMBINASE-RELATED"/>
    <property type="match status" value="1"/>
</dbReference>
<name>A0A0F9HSI0_9ZZZZ</name>
<dbReference type="PROSITE" id="PS51736">
    <property type="entry name" value="RECOMBINASES_3"/>
    <property type="match status" value="1"/>
</dbReference>
<accession>A0A0F9HSI0</accession>
<dbReference type="SMART" id="SM00857">
    <property type="entry name" value="Resolvase"/>
    <property type="match status" value="1"/>
</dbReference>
<dbReference type="PANTHER" id="PTHR30461">
    <property type="entry name" value="DNA-INVERTASE FROM LAMBDOID PROPHAGE"/>
    <property type="match status" value="1"/>
</dbReference>
<dbReference type="SUPFAM" id="SSF53041">
    <property type="entry name" value="Resolvase-like"/>
    <property type="match status" value="1"/>
</dbReference>
<organism evidence="2">
    <name type="scientific">marine sediment metagenome</name>
    <dbReference type="NCBI Taxonomy" id="412755"/>
    <lineage>
        <taxon>unclassified sequences</taxon>
        <taxon>metagenomes</taxon>
        <taxon>ecological metagenomes</taxon>
    </lineage>
</organism>
<evidence type="ECO:0000313" key="2">
    <source>
        <dbReference type="EMBL" id="KKM18371.1"/>
    </source>
</evidence>
<proteinExistence type="predicted"/>
<dbReference type="EMBL" id="LAZR01014238">
    <property type="protein sequence ID" value="KKM18371.1"/>
    <property type="molecule type" value="Genomic_DNA"/>
</dbReference>
<gene>
    <name evidence="2" type="ORF">LCGC14_1666360</name>
</gene>
<dbReference type="AlphaFoldDB" id="A0A0F9HSI0"/>
<dbReference type="Pfam" id="PF00239">
    <property type="entry name" value="Resolvase"/>
    <property type="match status" value="1"/>
</dbReference>
<protein>
    <recommendedName>
        <fullName evidence="1">Resolvase/invertase-type recombinase catalytic domain-containing protein</fullName>
    </recommendedName>
</protein>
<dbReference type="CDD" id="cd00338">
    <property type="entry name" value="Ser_Recombinase"/>
    <property type="match status" value="1"/>
</dbReference>
<dbReference type="InterPro" id="IPR036162">
    <property type="entry name" value="Resolvase-like_N_sf"/>
</dbReference>
<dbReference type="InterPro" id="IPR050639">
    <property type="entry name" value="SSR_resolvase"/>
</dbReference>
<feature type="domain" description="Resolvase/invertase-type recombinase catalytic" evidence="1">
    <location>
        <begin position="1"/>
        <end position="153"/>
    </location>
</feature>
<dbReference type="Gene3D" id="3.40.50.1390">
    <property type="entry name" value="Resolvase, N-terminal catalytic domain"/>
    <property type="match status" value="1"/>
</dbReference>
<comment type="caution">
    <text evidence="2">The sequence shown here is derived from an EMBL/GenBank/DDBJ whole genome shotgun (WGS) entry which is preliminary data.</text>
</comment>